<evidence type="ECO:0000313" key="7">
    <source>
        <dbReference type="Proteomes" id="UP000756710"/>
    </source>
</evidence>
<dbReference type="PROSITE" id="PS50949">
    <property type="entry name" value="HTH_GNTR"/>
    <property type="match status" value="1"/>
</dbReference>
<dbReference type="EMBL" id="LK022848">
    <property type="protein sequence ID" value="CDR01625.1"/>
    <property type="molecule type" value="Genomic_DNA"/>
</dbReference>
<evidence type="ECO:0000256" key="3">
    <source>
        <dbReference type="ARBA" id="ARBA00023163"/>
    </source>
</evidence>
<evidence type="ECO:0000256" key="2">
    <source>
        <dbReference type="ARBA" id="ARBA00023125"/>
    </source>
</evidence>
<accession>A0A060ZBK7</accession>
<dbReference type="InterPro" id="IPR011711">
    <property type="entry name" value="GntR_C"/>
</dbReference>
<dbReference type="Gene3D" id="1.10.10.10">
    <property type="entry name" value="Winged helix-like DNA-binding domain superfamily/Winged helix DNA-binding domain"/>
    <property type="match status" value="1"/>
</dbReference>
<proteinExistence type="predicted"/>
<dbReference type="Pfam" id="PF07729">
    <property type="entry name" value="FCD"/>
    <property type="match status" value="1"/>
</dbReference>
<evidence type="ECO:0000313" key="5">
    <source>
        <dbReference type="EMBL" id="CDR01625.1"/>
    </source>
</evidence>
<dbReference type="SMART" id="SM00345">
    <property type="entry name" value="HTH_GNTR"/>
    <property type="match status" value="1"/>
</dbReference>
<organism evidence="5">
    <name type="scientific">Streptomyces iranensis</name>
    <dbReference type="NCBI Taxonomy" id="576784"/>
    <lineage>
        <taxon>Bacteria</taxon>
        <taxon>Bacillati</taxon>
        <taxon>Actinomycetota</taxon>
        <taxon>Actinomycetes</taxon>
        <taxon>Kitasatosporales</taxon>
        <taxon>Streptomycetaceae</taxon>
        <taxon>Streptomyces</taxon>
        <taxon>Streptomyces violaceusniger group</taxon>
    </lineage>
</organism>
<dbReference type="PANTHER" id="PTHR43537">
    <property type="entry name" value="TRANSCRIPTIONAL REGULATOR, GNTR FAMILY"/>
    <property type="match status" value="1"/>
</dbReference>
<dbReference type="PRINTS" id="PR00035">
    <property type="entry name" value="HTHGNTR"/>
</dbReference>
<dbReference type="InterPro" id="IPR008920">
    <property type="entry name" value="TF_FadR/GntR_C"/>
</dbReference>
<dbReference type="InterPro" id="IPR000524">
    <property type="entry name" value="Tscrpt_reg_HTH_GntR"/>
</dbReference>
<evidence type="ECO:0000256" key="1">
    <source>
        <dbReference type="ARBA" id="ARBA00023015"/>
    </source>
</evidence>
<reference evidence="6 7" key="2">
    <citation type="submission" date="2021-03" db="EMBL/GenBank/DDBJ databases">
        <title>Genomic Encyclopedia of Type Strains, Phase IV (KMG-IV): sequencing the most valuable type-strain genomes for metagenomic binning, comparative biology and taxonomic classification.</title>
        <authorList>
            <person name="Goeker M."/>
        </authorList>
    </citation>
    <scope>NUCLEOTIDE SEQUENCE [LARGE SCALE GENOMIC DNA]</scope>
    <source>
        <strain evidence="6 7">DSM 41954</strain>
    </source>
</reference>
<dbReference type="PANTHER" id="PTHR43537:SF5">
    <property type="entry name" value="UXU OPERON TRANSCRIPTIONAL REGULATOR"/>
    <property type="match status" value="1"/>
</dbReference>
<dbReference type="InterPro" id="IPR036388">
    <property type="entry name" value="WH-like_DNA-bd_sf"/>
</dbReference>
<feature type="domain" description="HTH gntR-type" evidence="4">
    <location>
        <begin position="10"/>
        <end position="80"/>
    </location>
</feature>
<sequence>MRQFFPVRSRRVTHDVMAQLLDRLKSGELREGDVLPGERALAAQMDVSRPTISHVIGRLTEAGVLKSGQGRNGNAEVISIWIPESLEEHGNEVAGDLTPEAIFRILEARKAVEPRVAQLAALRATDQIYDEMARSIRLMRKQRNDVTRSQQAEQLFHRIIWRAAGNPSLERMMKGLEAEIAPIHELMLRTTEDFEAGIELHEATLAALMRGDPDEIEREMVRHLAHFEAIVEDALQRTSRRKLPAFLMPLDTQN</sequence>
<reference evidence="5" key="1">
    <citation type="submission" date="2014-05" db="EMBL/GenBank/DDBJ databases">
        <authorList>
            <person name="Horn Fabian"/>
        </authorList>
    </citation>
    <scope>NUCLEOTIDE SEQUENCE</scope>
</reference>
<dbReference type="Proteomes" id="UP000756710">
    <property type="component" value="Unassembled WGS sequence"/>
</dbReference>
<keyword evidence="3" id="KW-0804">Transcription</keyword>
<dbReference type="GO" id="GO:0003677">
    <property type="term" value="F:DNA binding"/>
    <property type="evidence" value="ECO:0007669"/>
    <property type="project" value="UniProtKB-KW"/>
</dbReference>
<keyword evidence="2 6" id="KW-0238">DNA-binding</keyword>
<keyword evidence="1" id="KW-0805">Transcription regulation</keyword>
<dbReference type="SMART" id="SM00895">
    <property type="entry name" value="FCD"/>
    <property type="match status" value="1"/>
</dbReference>
<evidence type="ECO:0000259" key="4">
    <source>
        <dbReference type="PROSITE" id="PS50949"/>
    </source>
</evidence>
<dbReference type="HOGENOM" id="CLU_017584_9_5_11"/>
<dbReference type="Pfam" id="PF00392">
    <property type="entry name" value="GntR"/>
    <property type="match status" value="1"/>
</dbReference>
<dbReference type="AlphaFoldDB" id="A0A060ZBK7"/>
<dbReference type="GO" id="GO:0003700">
    <property type="term" value="F:DNA-binding transcription factor activity"/>
    <property type="evidence" value="ECO:0007669"/>
    <property type="project" value="InterPro"/>
</dbReference>
<dbReference type="RefSeq" id="WP_044566697.1">
    <property type="nucleotide sequence ID" value="NZ_BAABDR010000078.1"/>
</dbReference>
<dbReference type="SUPFAM" id="SSF46785">
    <property type="entry name" value="Winged helix' DNA-binding domain"/>
    <property type="match status" value="1"/>
</dbReference>
<protein>
    <submittedName>
        <fullName evidence="6">DNA-binding FadR family transcriptional regulator</fullName>
    </submittedName>
    <submittedName>
        <fullName evidence="5">GntR domain protein</fullName>
    </submittedName>
</protein>
<dbReference type="EMBL" id="JAGGLR010000011">
    <property type="protein sequence ID" value="MBP2063382.1"/>
    <property type="molecule type" value="Genomic_DNA"/>
</dbReference>
<dbReference type="SUPFAM" id="SSF48008">
    <property type="entry name" value="GntR ligand-binding domain-like"/>
    <property type="match status" value="1"/>
</dbReference>
<name>A0A060ZBK7_9ACTN</name>
<dbReference type="InterPro" id="IPR036390">
    <property type="entry name" value="WH_DNA-bd_sf"/>
</dbReference>
<evidence type="ECO:0000313" key="6">
    <source>
        <dbReference type="EMBL" id="MBP2063382.1"/>
    </source>
</evidence>
<keyword evidence="7" id="KW-1185">Reference proteome</keyword>
<gene>
    <name evidence="6" type="ORF">J2Z30_004403</name>
    <name evidence="5" type="ORF">SIRAN421</name>
</gene>
<dbReference type="Gene3D" id="1.20.120.530">
    <property type="entry name" value="GntR ligand-binding domain-like"/>
    <property type="match status" value="1"/>
</dbReference>